<feature type="compositionally biased region" description="Polar residues" evidence="2">
    <location>
        <begin position="682"/>
        <end position="693"/>
    </location>
</feature>
<dbReference type="AlphaFoldDB" id="A0A9D4P626"/>
<feature type="coiled-coil region" evidence="1">
    <location>
        <begin position="459"/>
        <end position="649"/>
    </location>
</feature>
<gene>
    <name evidence="3" type="ORF">HUG17_0928</name>
</gene>
<feature type="region of interest" description="Disordered" evidence="2">
    <location>
        <begin position="287"/>
        <end position="322"/>
    </location>
</feature>
<evidence type="ECO:0000256" key="2">
    <source>
        <dbReference type="SAM" id="MobiDB-lite"/>
    </source>
</evidence>
<feature type="region of interest" description="Disordered" evidence="2">
    <location>
        <begin position="682"/>
        <end position="706"/>
    </location>
</feature>
<feature type="compositionally biased region" description="Low complexity" evidence="2">
    <location>
        <begin position="341"/>
        <end position="358"/>
    </location>
</feature>
<evidence type="ECO:0000256" key="1">
    <source>
        <dbReference type="SAM" id="Coils"/>
    </source>
</evidence>
<dbReference type="Proteomes" id="UP000828236">
    <property type="component" value="Unassembled WGS sequence"/>
</dbReference>
<reference evidence="3" key="1">
    <citation type="submission" date="2020-06" db="EMBL/GenBank/DDBJ databases">
        <authorList>
            <person name="Ji K."/>
            <person name="Li J."/>
        </authorList>
    </citation>
    <scope>NUCLEOTIDE SEQUENCE</scope>
    <source>
        <strain evidence="3">JKM2019</strain>
        <tissue evidence="3">Whole body</tissue>
    </source>
</reference>
<keyword evidence="1" id="KW-0175">Coiled coil</keyword>
<sequence>MASDQHEQNNNIDMNISPVTSTTASLKISKIKSIKRSTSSSSSTTTKTLLNVSTALMKTQSHQNRLITKKSVTATRNNIDYLNRKNFQSKNGNNNCFTSSSKPCSTNVSRCTTPALSETDSVCSSLSTTTNPTRTKRSTKMLTNSVQNVNNKRPYSSSIRNVHHVHQNRTITTNHSHPKIVNNTNDANGGGGVGVGGGMKKSTTYTRLTQTNVTSSSSTTRKENVNPLIMNTNDMIITGTGSNITGKNPRSFAKPTASYLRKATTNNVATLQTSSALSNIGTTNGIVSASSSSSSSIPSSVTKTASLNNKSNVGNGSSSHAFTAKRSPTITLLNSLAQSNAKSTSNSANSSRRSSIASPTKPQVNLNSSKKDILQQLQYYENLCYDRLQLIEKKALELKQLSSKTNGFLTLFSFLLTEYRPFDTPKLRAELLAAHQKCSNLHRDYELAKEITNQKQTEINLLMTNVDELNNVIEDQKVKIVSIENHYIGLKQAAESFDDERKRLQNELQETQDECTNEKEIRVDLEKRLEKAEGLLKSDRKYRELKEKISNYEKEVDSLNVVVDMKTQRIRYLESEKMRTELELADYEQLKESYQQLQRENEALTEALGMKARKNAEQSRELDILRTELKRETNERKRLAARYDTLEFQFNESRDMLTSMNAMLNEESMKNAETDETVFFTPMQSSNNSNFVESSRKSRPGSNSNAVRQLFSTPLMSDPQFKSRYHFQHQDPASDASHRLPEVVLSSIKSSNCREERESNRFSE</sequence>
<feature type="region of interest" description="Disordered" evidence="2">
    <location>
        <begin position="341"/>
        <end position="367"/>
    </location>
</feature>
<accession>A0A9D4P626</accession>
<feature type="region of interest" description="Disordered" evidence="2">
    <location>
        <begin position="722"/>
        <end position="741"/>
    </location>
</feature>
<proteinExistence type="predicted"/>
<evidence type="ECO:0000313" key="3">
    <source>
        <dbReference type="EMBL" id="KAH7645390.1"/>
    </source>
</evidence>
<protein>
    <submittedName>
        <fullName evidence="3">Uncharacterized protein</fullName>
    </submittedName>
</protein>
<reference evidence="3" key="2">
    <citation type="journal article" date="2021" name="World Allergy Organ. J.">
        <title>Chromosome-level assembly of Dermatophagoides farinae genome and transcriptome reveals two novel allergens Der f 37 and Der f 39.</title>
        <authorList>
            <person name="Chen J."/>
            <person name="Cai Z."/>
            <person name="Fan D."/>
            <person name="Hu J."/>
            <person name="Hou Y."/>
            <person name="He Y."/>
            <person name="Zhang Z."/>
            <person name="Zhao Z."/>
            <person name="Gao P."/>
            <person name="Hu W."/>
            <person name="Sun J."/>
            <person name="Li J."/>
            <person name="Ji K."/>
        </authorList>
    </citation>
    <scope>NUCLEOTIDE SEQUENCE</scope>
    <source>
        <strain evidence="3">JKM2019</strain>
    </source>
</reference>
<feature type="compositionally biased region" description="Low complexity" evidence="2">
    <location>
        <begin position="287"/>
        <end position="319"/>
    </location>
</feature>
<comment type="caution">
    <text evidence="3">The sequence shown here is derived from an EMBL/GenBank/DDBJ whole genome shotgun (WGS) entry which is preliminary data.</text>
</comment>
<dbReference type="EMBL" id="SDOV01000001">
    <property type="protein sequence ID" value="KAH7645390.1"/>
    <property type="molecule type" value="Genomic_DNA"/>
</dbReference>
<organism evidence="3">
    <name type="scientific">Dermatophagoides farinae</name>
    <name type="common">American house dust mite</name>
    <dbReference type="NCBI Taxonomy" id="6954"/>
    <lineage>
        <taxon>Eukaryota</taxon>
        <taxon>Metazoa</taxon>
        <taxon>Ecdysozoa</taxon>
        <taxon>Arthropoda</taxon>
        <taxon>Chelicerata</taxon>
        <taxon>Arachnida</taxon>
        <taxon>Acari</taxon>
        <taxon>Acariformes</taxon>
        <taxon>Sarcoptiformes</taxon>
        <taxon>Astigmata</taxon>
        <taxon>Psoroptidia</taxon>
        <taxon>Analgoidea</taxon>
        <taxon>Pyroglyphidae</taxon>
        <taxon>Dermatophagoidinae</taxon>
        <taxon>Dermatophagoides</taxon>
    </lineage>
</organism>
<name>A0A9D4P626_DERFA</name>